<dbReference type="Pfam" id="PF07731">
    <property type="entry name" value="Cu-oxidase_2"/>
    <property type="match status" value="1"/>
</dbReference>
<dbReference type="PROSITE" id="PS00079">
    <property type="entry name" value="MULTICOPPER_OXIDASE1"/>
    <property type="match status" value="1"/>
</dbReference>
<dbReference type="InterPro" id="IPR001117">
    <property type="entry name" value="Cu-oxidase_2nd"/>
</dbReference>
<evidence type="ECO:0000256" key="5">
    <source>
        <dbReference type="SAM" id="SignalP"/>
    </source>
</evidence>
<dbReference type="GO" id="GO:0016491">
    <property type="term" value="F:oxidoreductase activity"/>
    <property type="evidence" value="ECO:0007669"/>
    <property type="project" value="UniProtKB-KW"/>
</dbReference>
<comment type="similarity">
    <text evidence="1">Belongs to the multicopper oxidase family.</text>
</comment>
<evidence type="ECO:0000256" key="3">
    <source>
        <dbReference type="ARBA" id="ARBA00023002"/>
    </source>
</evidence>
<dbReference type="InterPro" id="IPR008972">
    <property type="entry name" value="Cupredoxin"/>
</dbReference>
<dbReference type="GO" id="GO:0005507">
    <property type="term" value="F:copper ion binding"/>
    <property type="evidence" value="ECO:0007669"/>
    <property type="project" value="InterPro"/>
</dbReference>
<dbReference type="Proteomes" id="UP000439903">
    <property type="component" value="Unassembled WGS sequence"/>
</dbReference>
<evidence type="ECO:0000256" key="2">
    <source>
        <dbReference type="ARBA" id="ARBA00022723"/>
    </source>
</evidence>
<feature type="domain" description="Plastocyanin-like" evidence="7">
    <location>
        <begin position="413"/>
        <end position="527"/>
    </location>
</feature>
<proteinExistence type="inferred from homology"/>
<dbReference type="InterPro" id="IPR011706">
    <property type="entry name" value="Cu-oxidase_C"/>
</dbReference>
<evidence type="ECO:0000259" key="8">
    <source>
        <dbReference type="Pfam" id="PF07732"/>
    </source>
</evidence>
<reference evidence="9 10" key="1">
    <citation type="journal article" date="2019" name="Environ. Microbiol.">
        <title>At the nexus of three kingdoms: the genome of the mycorrhizal fungus Gigaspora margarita provides insights into plant, endobacterial and fungal interactions.</title>
        <authorList>
            <person name="Venice F."/>
            <person name="Ghignone S."/>
            <person name="Salvioli di Fossalunga A."/>
            <person name="Amselem J."/>
            <person name="Novero M."/>
            <person name="Xianan X."/>
            <person name="Sedzielewska Toro K."/>
            <person name="Morin E."/>
            <person name="Lipzen A."/>
            <person name="Grigoriev I.V."/>
            <person name="Henrissat B."/>
            <person name="Martin F.M."/>
            <person name="Bonfante P."/>
        </authorList>
    </citation>
    <scope>NUCLEOTIDE SEQUENCE [LARGE SCALE GENOMIC DNA]</scope>
    <source>
        <strain evidence="9 10">BEG34</strain>
    </source>
</reference>
<dbReference type="EMBL" id="WTPW01000678">
    <property type="protein sequence ID" value="KAF0488805.1"/>
    <property type="molecule type" value="Genomic_DNA"/>
</dbReference>
<organism evidence="9 10">
    <name type="scientific">Gigaspora margarita</name>
    <dbReference type="NCBI Taxonomy" id="4874"/>
    <lineage>
        <taxon>Eukaryota</taxon>
        <taxon>Fungi</taxon>
        <taxon>Fungi incertae sedis</taxon>
        <taxon>Mucoromycota</taxon>
        <taxon>Glomeromycotina</taxon>
        <taxon>Glomeromycetes</taxon>
        <taxon>Diversisporales</taxon>
        <taxon>Gigasporaceae</taxon>
        <taxon>Gigaspora</taxon>
    </lineage>
</organism>
<dbReference type="PANTHER" id="PTHR11709">
    <property type="entry name" value="MULTI-COPPER OXIDASE"/>
    <property type="match status" value="1"/>
</dbReference>
<dbReference type="SUPFAM" id="SSF49503">
    <property type="entry name" value="Cupredoxins"/>
    <property type="match status" value="3"/>
</dbReference>
<dbReference type="AlphaFoldDB" id="A0A8H4AFG9"/>
<dbReference type="FunFam" id="2.60.40.420:FF:000045">
    <property type="entry name" value="Laccase 2"/>
    <property type="match status" value="1"/>
</dbReference>
<evidence type="ECO:0000256" key="1">
    <source>
        <dbReference type="ARBA" id="ARBA00010609"/>
    </source>
</evidence>
<dbReference type="InterPro" id="IPR002355">
    <property type="entry name" value="Cu_oxidase_Cu_BS"/>
</dbReference>
<evidence type="ECO:0000313" key="9">
    <source>
        <dbReference type="EMBL" id="KAF0488805.1"/>
    </source>
</evidence>
<dbReference type="InterPro" id="IPR045087">
    <property type="entry name" value="Cu-oxidase_fam"/>
</dbReference>
<protein>
    <submittedName>
        <fullName evidence="9">Multicopper oxidase</fullName>
    </submittedName>
</protein>
<sequence>MILMKNLMLVSILTFSLLLSLPSSFPKNFSSYTSHLNKRHDAKVYDIIISKEKLAPDGFTREMYTINGQFLGPLIEVNKGDTLVLNVYNDLEDETSIHSHGMFQRGTPWYDGVPGQTQRGIPSKKSFAYEFKVNQSGTYWYHSHSNAQYIEGIVGPLIAYDPDDPYLEDYDDEIIVLLQDWYHNDSKTLLTAFMNPANVNGNEPTPDNGLINGKNSYNCSWAPAGSKCVSDAPLALFKFVQGKRYRIRIINTSAFAEFIFSIDEHPMDVIEVEGMMTKRHTIHRLPINIAQRYSVIITANQTIGKYWMRSEMETTCLATQSDQLNPLVKAIVEYEGYDNDGDPKSVAWAEAPENCVDLDSSNLKPYKEQNIPDVDYKLTIDVNFHPDNNGIVRGYINNSTYILDAKYPTLYKVFNNVNEYTADQNVYIIEKNKVVDIILSNNDTGIHPFHLHGHVFWVLGIGQNGTSPDYKFLNTKDPVQRDTVTVPAQGWAVLRFVSDNPGVWGFHCHIEWHVQSGLVMEFVTQPDKIRELKAPYEWKQL</sequence>
<feature type="signal peptide" evidence="5">
    <location>
        <begin position="1"/>
        <end position="18"/>
    </location>
</feature>
<dbReference type="InterPro" id="IPR033138">
    <property type="entry name" value="Cu_oxidase_CS"/>
</dbReference>
<dbReference type="Gene3D" id="2.60.40.420">
    <property type="entry name" value="Cupredoxins - blue copper proteins"/>
    <property type="match status" value="3"/>
</dbReference>
<feature type="domain" description="Plastocyanin-like" evidence="8">
    <location>
        <begin position="50"/>
        <end position="162"/>
    </location>
</feature>
<keyword evidence="3" id="KW-0560">Oxidoreductase</keyword>
<comment type="caution">
    <text evidence="9">The sequence shown here is derived from an EMBL/GenBank/DDBJ whole genome shotgun (WGS) entry which is preliminary data.</text>
</comment>
<keyword evidence="5" id="KW-0732">Signal</keyword>
<keyword evidence="4" id="KW-0186">Copper</keyword>
<dbReference type="OrthoDB" id="2121828at2759"/>
<keyword evidence="10" id="KW-1185">Reference proteome</keyword>
<evidence type="ECO:0000256" key="4">
    <source>
        <dbReference type="ARBA" id="ARBA00023008"/>
    </source>
</evidence>
<evidence type="ECO:0000313" key="10">
    <source>
        <dbReference type="Proteomes" id="UP000439903"/>
    </source>
</evidence>
<evidence type="ECO:0000259" key="7">
    <source>
        <dbReference type="Pfam" id="PF07731"/>
    </source>
</evidence>
<name>A0A8H4AFG9_GIGMA</name>
<accession>A0A8H4AFG9</accession>
<gene>
    <name evidence="9" type="ORF">F8M41_022172</name>
</gene>
<dbReference type="InterPro" id="IPR011707">
    <property type="entry name" value="Cu-oxidase-like_N"/>
</dbReference>
<dbReference type="PANTHER" id="PTHR11709:SF511">
    <property type="entry name" value="LACCASE"/>
    <property type="match status" value="1"/>
</dbReference>
<feature type="domain" description="Plastocyanin-like" evidence="6">
    <location>
        <begin position="173"/>
        <end position="336"/>
    </location>
</feature>
<dbReference type="Pfam" id="PF00394">
    <property type="entry name" value="Cu-oxidase"/>
    <property type="match status" value="1"/>
</dbReference>
<evidence type="ECO:0000259" key="6">
    <source>
        <dbReference type="Pfam" id="PF00394"/>
    </source>
</evidence>
<feature type="chain" id="PRO_5034033904" evidence="5">
    <location>
        <begin position="19"/>
        <end position="541"/>
    </location>
</feature>
<keyword evidence="2" id="KW-0479">Metal-binding</keyword>
<dbReference type="Pfam" id="PF07732">
    <property type="entry name" value="Cu-oxidase_3"/>
    <property type="match status" value="1"/>
</dbReference>
<dbReference type="PROSITE" id="PS00080">
    <property type="entry name" value="MULTICOPPER_OXIDASE2"/>
    <property type="match status" value="1"/>
</dbReference>